<dbReference type="PANTHER" id="PTHR30349:SF94">
    <property type="entry name" value="INTEGRASE_RECOMBINASE HI_1414-RELATED"/>
    <property type="match status" value="1"/>
</dbReference>
<evidence type="ECO:0000256" key="1">
    <source>
        <dbReference type="ARBA" id="ARBA00022908"/>
    </source>
</evidence>
<protein>
    <submittedName>
        <fullName evidence="4">Site-specific recombinase XerD (Modular protein)</fullName>
    </submittedName>
</protein>
<feature type="domain" description="Tyr recombinase" evidence="3">
    <location>
        <begin position="116"/>
        <end position="315"/>
    </location>
</feature>
<dbReference type="GO" id="GO:0015074">
    <property type="term" value="P:DNA integration"/>
    <property type="evidence" value="ECO:0007669"/>
    <property type="project" value="UniProtKB-KW"/>
</dbReference>
<organism evidence="4">
    <name type="scientific">Ralstonia solanacearum</name>
    <name type="common">Pseudomonas solanacearum</name>
    <dbReference type="NCBI Taxonomy" id="305"/>
    <lineage>
        <taxon>Bacteria</taxon>
        <taxon>Pseudomonadati</taxon>
        <taxon>Pseudomonadota</taxon>
        <taxon>Betaproteobacteria</taxon>
        <taxon>Burkholderiales</taxon>
        <taxon>Burkholderiaceae</taxon>
        <taxon>Ralstonia</taxon>
        <taxon>Ralstonia solanacearum species complex</taxon>
    </lineage>
</organism>
<reference evidence="4" key="1">
    <citation type="submission" date="2015-10" db="EMBL/GenBank/DDBJ databases">
        <authorList>
            <person name="Gilbert D.G."/>
        </authorList>
    </citation>
    <scope>NUCLEOTIDE SEQUENCE</scope>
    <source>
        <strain evidence="4">Phyl III-seqv23</strain>
    </source>
</reference>
<dbReference type="EMBL" id="LN899827">
    <property type="protein sequence ID" value="CUV44310.1"/>
    <property type="molecule type" value="Genomic_DNA"/>
</dbReference>
<dbReference type="CDD" id="cd00796">
    <property type="entry name" value="INT_Rci_Hp1_C"/>
    <property type="match status" value="1"/>
</dbReference>
<dbReference type="GO" id="GO:0006310">
    <property type="term" value="P:DNA recombination"/>
    <property type="evidence" value="ECO:0007669"/>
    <property type="project" value="UniProtKB-KW"/>
</dbReference>
<evidence type="ECO:0000256" key="2">
    <source>
        <dbReference type="ARBA" id="ARBA00023172"/>
    </source>
</evidence>
<evidence type="ECO:0000259" key="3">
    <source>
        <dbReference type="PROSITE" id="PS51898"/>
    </source>
</evidence>
<keyword evidence="1" id="KW-0229">DNA integration</keyword>
<evidence type="ECO:0000313" key="4">
    <source>
        <dbReference type="EMBL" id="CUV44310.1"/>
    </source>
</evidence>
<dbReference type="InterPro" id="IPR013762">
    <property type="entry name" value="Integrase-like_cat_sf"/>
</dbReference>
<dbReference type="Pfam" id="PF00589">
    <property type="entry name" value="Phage_integrase"/>
    <property type="match status" value="1"/>
</dbReference>
<keyword evidence="2" id="KW-0233">DNA recombination</keyword>
<proteinExistence type="predicted"/>
<sequence>MERGVYIDRTEAEKNTLGDLLQRSAVEVSSQKKGRESERYRVASLLRDPIAKTKVAALSGKLMAQWRDKRLKEVSGSTTNRDLNLISHVINVARKEWGVHVDHPISKIRRPPENRGRTRRLALGEDERLLAALDVPPRDEKGRLTGPSNPCMRPLVILAVETAMRRSEFLALRWQDVELQDRFVRLHDTKNGDARDVPLSTRAASMLAGLPRHISGQVFPVSADAVKKSFSRAAVRISVVRSYAPSANRCFTPGQLRLAFSMFFFSTSRLYITLAGNFQTGAKRALFRIFRHAHWESPRTQRRSRHDIHQCATHQ</sequence>
<dbReference type="InterPro" id="IPR002104">
    <property type="entry name" value="Integrase_catalytic"/>
</dbReference>
<dbReference type="PANTHER" id="PTHR30349">
    <property type="entry name" value="PHAGE INTEGRASE-RELATED"/>
    <property type="match status" value="1"/>
</dbReference>
<accession>A0A0S4WBX8</accession>
<dbReference type="Gene3D" id="1.10.443.10">
    <property type="entry name" value="Intergrase catalytic core"/>
    <property type="match status" value="1"/>
</dbReference>
<dbReference type="AlphaFoldDB" id="A0A0S4WBX8"/>
<dbReference type="SUPFAM" id="SSF56349">
    <property type="entry name" value="DNA breaking-rejoining enzymes"/>
    <property type="match status" value="1"/>
</dbReference>
<name>A0A0S4WBX8_RALSL</name>
<dbReference type="InterPro" id="IPR011010">
    <property type="entry name" value="DNA_brk_join_enz"/>
</dbReference>
<dbReference type="PROSITE" id="PS51898">
    <property type="entry name" value="TYR_RECOMBINASE"/>
    <property type="match status" value="1"/>
</dbReference>
<dbReference type="InterPro" id="IPR050090">
    <property type="entry name" value="Tyrosine_recombinase_XerCD"/>
</dbReference>
<gene>
    <name evidence="4" type="ORF">TO10_v1_150049</name>
</gene>
<dbReference type="GO" id="GO:0003677">
    <property type="term" value="F:DNA binding"/>
    <property type="evidence" value="ECO:0007669"/>
    <property type="project" value="InterPro"/>
</dbReference>